<dbReference type="OrthoDB" id="10544503at2759"/>
<dbReference type="Proteomes" id="UP000618051">
    <property type="component" value="Unassembled WGS sequence"/>
</dbReference>
<name>A0A835NQB1_9PASS</name>
<evidence type="ECO:0000313" key="1">
    <source>
        <dbReference type="EMBL" id="KAG0118994.1"/>
    </source>
</evidence>
<protein>
    <submittedName>
        <fullName evidence="1">Uncharacterized protein</fullName>
    </submittedName>
</protein>
<reference evidence="1" key="1">
    <citation type="submission" date="2020-10" db="EMBL/GenBank/DDBJ databases">
        <title>Feather gene expression reveals the developmental basis of iridescence in African starlings.</title>
        <authorList>
            <person name="Rubenstein D.R."/>
        </authorList>
    </citation>
    <scope>NUCLEOTIDE SEQUENCE</scope>
    <source>
        <strain evidence="1">SS15</strain>
        <tissue evidence="1">Liver</tissue>
    </source>
</reference>
<comment type="caution">
    <text evidence="1">The sequence shown here is derived from an EMBL/GenBank/DDBJ whole genome shotgun (WGS) entry which is preliminary data.</text>
</comment>
<feature type="non-terminal residue" evidence="1">
    <location>
        <position position="1"/>
    </location>
</feature>
<keyword evidence="3" id="KW-1185">Reference proteome</keyword>
<evidence type="ECO:0000313" key="2">
    <source>
        <dbReference type="EMBL" id="KAI1231422.1"/>
    </source>
</evidence>
<dbReference type="EMBL" id="JADDUC020000026">
    <property type="protein sequence ID" value="KAI1231422.1"/>
    <property type="molecule type" value="Genomic_DNA"/>
</dbReference>
<accession>A0A835NQB1</accession>
<organism evidence="1">
    <name type="scientific">Lamprotornis superbus</name>
    <dbReference type="NCBI Taxonomy" id="245042"/>
    <lineage>
        <taxon>Eukaryota</taxon>
        <taxon>Metazoa</taxon>
        <taxon>Chordata</taxon>
        <taxon>Craniata</taxon>
        <taxon>Vertebrata</taxon>
        <taxon>Euteleostomi</taxon>
        <taxon>Archelosauria</taxon>
        <taxon>Archosauria</taxon>
        <taxon>Dinosauria</taxon>
        <taxon>Saurischia</taxon>
        <taxon>Theropoda</taxon>
        <taxon>Coelurosauria</taxon>
        <taxon>Aves</taxon>
        <taxon>Neognathae</taxon>
        <taxon>Neoaves</taxon>
        <taxon>Telluraves</taxon>
        <taxon>Australaves</taxon>
        <taxon>Passeriformes</taxon>
        <taxon>Sturnidae</taxon>
        <taxon>Lamprotornis</taxon>
    </lineage>
</organism>
<dbReference type="AlphaFoldDB" id="A0A835NQB1"/>
<reference evidence="2 3" key="2">
    <citation type="journal article" date="2021" name="J. Hered.">
        <title>Feather Gene Expression Elucidates the Developmental Basis of Plumage Iridescence in African Starlings.</title>
        <authorList>
            <person name="Rubenstein D.R."/>
            <person name="Corvelo A."/>
            <person name="MacManes M.D."/>
            <person name="Maia R."/>
            <person name="Narzisi G."/>
            <person name="Rousaki A."/>
            <person name="Vandenabeele P."/>
            <person name="Shawkey M.D."/>
            <person name="Solomon J."/>
        </authorList>
    </citation>
    <scope>NUCLEOTIDE SEQUENCE [LARGE SCALE GENOMIC DNA]</scope>
    <source>
        <strain evidence="2">SS15</strain>
    </source>
</reference>
<proteinExistence type="predicted"/>
<dbReference type="EMBL" id="JADDUC010000095">
    <property type="protein sequence ID" value="KAG0118994.1"/>
    <property type="molecule type" value="Genomic_DNA"/>
</dbReference>
<reference evidence="2" key="3">
    <citation type="submission" date="2022-01" db="EMBL/GenBank/DDBJ databases">
        <authorList>
            <person name="Rubenstein D.R."/>
        </authorList>
    </citation>
    <scope>NUCLEOTIDE SEQUENCE</scope>
    <source>
        <strain evidence="2">SS15</strain>
        <tissue evidence="2">Liver</tissue>
    </source>
</reference>
<gene>
    <name evidence="2" type="ORF">IHE44_0007871</name>
    <name evidence="1" type="ORF">IHE44_014929</name>
</gene>
<sequence>VGGRPIVNGNSLHCDFSSCAAGQCRSHSRAVGHKGSDLLPVKMCQQQGAPMRRELSQGPFGLFPDDETEICVSYKYISQLEGWGLWLGWENLEQVQGGEKGKRHLTFPALERTVLTSHN</sequence>
<feature type="non-terminal residue" evidence="1">
    <location>
        <position position="119"/>
    </location>
</feature>
<evidence type="ECO:0000313" key="3">
    <source>
        <dbReference type="Proteomes" id="UP000618051"/>
    </source>
</evidence>